<dbReference type="Pfam" id="PF13840">
    <property type="entry name" value="ACT_7"/>
    <property type="match status" value="1"/>
</dbReference>
<name>A0A846XZ17_9NOCA</name>
<comment type="caution">
    <text evidence="2">The sequence shown here is derived from an EMBL/GenBank/DDBJ whole genome shotgun (WGS) entry which is preliminary data.</text>
</comment>
<gene>
    <name evidence="2" type="ORF">HGA08_04630</name>
</gene>
<evidence type="ECO:0000313" key="2">
    <source>
        <dbReference type="EMBL" id="NKY49499.1"/>
    </source>
</evidence>
<evidence type="ECO:0000313" key="3">
    <source>
        <dbReference type="Proteomes" id="UP000565711"/>
    </source>
</evidence>
<proteinExistence type="predicted"/>
<protein>
    <submittedName>
        <fullName evidence="2">ACT domain-containing protein</fullName>
    </submittedName>
</protein>
<evidence type="ECO:0000259" key="1">
    <source>
        <dbReference type="Pfam" id="PF13840"/>
    </source>
</evidence>
<dbReference type="AlphaFoldDB" id="A0A846XZ17"/>
<dbReference type="RefSeq" id="WP_067868098.1">
    <property type="nucleotide sequence ID" value="NZ_JAAXOP010000002.1"/>
</dbReference>
<reference evidence="2 3" key="1">
    <citation type="submission" date="2020-04" db="EMBL/GenBank/DDBJ databases">
        <title>MicrobeNet Type strains.</title>
        <authorList>
            <person name="Nicholson A.C."/>
        </authorList>
    </citation>
    <scope>NUCLEOTIDE SEQUENCE [LARGE SCALE GENOMIC DNA]</scope>
    <source>
        <strain evidence="2 3">JCM 12354</strain>
    </source>
</reference>
<dbReference type="Gene3D" id="3.30.2130.10">
    <property type="entry name" value="VC0802-like"/>
    <property type="match status" value="1"/>
</dbReference>
<dbReference type="InterPro" id="IPR045865">
    <property type="entry name" value="ACT-like_dom_sf"/>
</dbReference>
<dbReference type="Proteomes" id="UP000565711">
    <property type="component" value="Unassembled WGS sequence"/>
</dbReference>
<dbReference type="EMBL" id="JAAXOP010000002">
    <property type="protein sequence ID" value="NKY49499.1"/>
    <property type="molecule type" value="Genomic_DNA"/>
</dbReference>
<feature type="domain" description="CASTOR ACT" evidence="1">
    <location>
        <begin position="52"/>
        <end position="112"/>
    </location>
</feature>
<dbReference type="InterPro" id="IPR027795">
    <property type="entry name" value="CASTOR_ACT_dom"/>
</dbReference>
<sequence>MTRSHRLRIVPSRFSVEHVATATFPEDDEWVALVRAPEGLTVVREAPPWEREQCWVGFYAVTPRELDTAGVLAAILEPLAHSGIPVFVASTFHADLVLVPETRGGAATETLTAAGFDIADE</sequence>
<accession>A0A846XZ17</accession>
<keyword evidence="3" id="KW-1185">Reference proteome</keyword>
<organism evidence="2 3">
    <name type="scientific">Nocardia vermiculata</name>
    <dbReference type="NCBI Taxonomy" id="257274"/>
    <lineage>
        <taxon>Bacteria</taxon>
        <taxon>Bacillati</taxon>
        <taxon>Actinomycetota</taxon>
        <taxon>Actinomycetes</taxon>
        <taxon>Mycobacteriales</taxon>
        <taxon>Nocardiaceae</taxon>
        <taxon>Nocardia</taxon>
    </lineage>
</organism>
<dbReference type="SUPFAM" id="SSF55021">
    <property type="entry name" value="ACT-like"/>
    <property type="match status" value="1"/>
</dbReference>